<feature type="compositionally biased region" description="Basic and acidic residues" evidence="1">
    <location>
        <begin position="40"/>
        <end position="50"/>
    </location>
</feature>
<feature type="compositionally biased region" description="Polar residues" evidence="1">
    <location>
        <begin position="200"/>
        <end position="215"/>
    </location>
</feature>
<feature type="domain" description="DUF3752" evidence="2">
    <location>
        <begin position="112"/>
        <end position="258"/>
    </location>
</feature>
<accession>A0AAD4GX36</accession>
<evidence type="ECO:0000313" key="3">
    <source>
        <dbReference type="EMBL" id="KAF9892572.1"/>
    </source>
</evidence>
<dbReference type="PANTHER" id="PTHR46370:SF1">
    <property type="entry name" value="GPALPP MOTIFS-CONTAINING PROTEIN 1"/>
    <property type="match status" value="1"/>
</dbReference>
<proteinExistence type="predicted"/>
<evidence type="ECO:0000259" key="2">
    <source>
        <dbReference type="Pfam" id="PF12572"/>
    </source>
</evidence>
<dbReference type="InterPro" id="IPR022226">
    <property type="entry name" value="DUF3752"/>
</dbReference>
<feature type="region of interest" description="Disordered" evidence="1">
    <location>
        <begin position="1"/>
        <end position="242"/>
    </location>
</feature>
<feature type="compositionally biased region" description="Polar residues" evidence="1">
    <location>
        <begin position="66"/>
        <end position="75"/>
    </location>
</feature>
<dbReference type="InterPro" id="IPR046331">
    <property type="entry name" value="GPAM1-like"/>
</dbReference>
<dbReference type="AlphaFoldDB" id="A0AAD4GX36"/>
<dbReference type="PANTHER" id="PTHR46370">
    <property type="entry name" value="GPALPP MOTIFS-CONTAINING PROTEIN 1"/>
    <property type="match status" value="1"/>
</dbReference>
<feature type="compositionally biased region" description="Basic and acidic residues" evidence="1">
    <location>
        <begin position="222"/>
        <end position="233"/>
    </location>
</feature>
<organism evidence="3 4">
    <name type="scientific">Aspergillus nanangensis</name>
    <dbReference type="NCBI Taxonomy" id="2582783"/>
    <lineage>
        <taxon>Eukaryota</taxon>
        <taxon>Fungi</taxon>
        <taxon>Dikarya</taxon>
        <taxon>Ascomycota</taxon>
        <taxon>Pezizomycotina</taxon>
        <taxon>Eurotiomycetes</taxon>
        <taxon>Eurotiomycetidae</taxon>
        <taxon>Eurotiales</taxon>
        <taxon>Aspergillaceae</taxon>
        <taxon>Aspergillus</taxon>
        <taxon>Aspergillus subgen. Circumdati</taxon>
    </lineage>
</organism>
<dbReference type="Pfam" id="PF12572">
    <property type="entry name" value="DUF3752"/>
    <property type="match status" value="1"/>
</dbReference>
<feature type="compositionally biased region" description="Polar residues" evidence="1">
    <location>
        <begin position="161"/>
        <end position="174"/>
    </location>
</feature>
<protein>
    <recommendedName>
        <fullName evidence="2">DUF3752 domain-containing protein</fullName>
    </recommendedName>
</protein>
<name>A0AAD4GX36_ASPNN</name>
<evidence type="ECO:0000313" key="4">
    <source>
        <dbReference type="Proteomes" id="UP001194746"/>
    </source>
</evidence>
<feature type="compositionally biased region" description="Acidic residues" evidence="1">
    <location>
        <begin position="51"/>
        <end position="60"/>
    </location>
</feature>
<comment type="caution">
    <text evidence="3">The sequence shown here is derived from an EMBL/GenBank/DDBJ whole genome shotgun (WGS) entry which is preliminary data.</text>
</comment>
<feature type="compositionally biased region" description="Basic and acidic residues" evidence="1">
    <location>
        <begin position="1"/>
        <end position="13"/>
    </location>
</feature>
<gene>
    <name evidence="3" type="ORF">FE257_000974</name>
</gene>
<reference evidence="3" key="1">
    <citation type="journal article" date="2019" name="Beilstein J. Org. Chem.">
        <title>Nanangenines: drimane sesquiterpenoids as the dominant metabolite cohort of a novel Australian fungus, Aspergillus nanangensis.</title>
        <authorList>
            <person name="Lacey H.J."/>
            <person name="Gilchrist C.L.M."/>
            <person name="Crombie A."/>
            <person name="Kalaitzis J.A."/>
            <person name="Vuong D."/>
            <person name="Rutledge P.J."/>
            <person name="Turner P."/>
            <person name="Pitt J.I."/>
            <person name="Lacey E."/>
            <person name="Chooi Y.H."/>
            <person name="Piggott A.M."/>
        </authorList>
    </citation>
    <scope>NUCLEOTIDE SEQUENCE</scope>
    <source>
        <strain evidence="3">MST-FP2251</strain>
    </source>
</reference>
<feature type="compositionally biased region" description="Polar residues" evidence="1">
    <location>
        <begin position="83"/>
        <end position="98"/>
    </location>
</feature>
<dbReference type="EMBL" id="VCAU01000011">
    <property type="protein sequence ID" value="KAF9892572.1"/>
    <property type="molecule type" value="Genomic_DNA"/>
</dbReference>
<sequence>MSEISKNEKRKSLESSTDNDDDAGSKRRKVIGPSFPPPPKLDEETGHEATENESSDDDDFGPSLPPSNSDMSGPHTSIGGEVIQNSPQGNSSSAQDQVGSGRAQRDDWMLRPPDASDWTSRVDPTKLRNRKFQTGKSAASRPGGEVDAAWTETPEQKMKRLQNQVMGVASQPSIASKDHGSSGSSQAIQDRIQKYKELKASQTKPVEASRSSNDDTQGDDDPSSRSFDKEKDMAIGSRITGSQRREFINKAAGFESRFAKGKYL</sequence>
<dbReference type="Proteomes" id="UP001194746">
    <property type="component" value="Unassembled WGS sequence"/>
</dbReference>
<reference evidence="3" key="2">
    <citation type="submission" date="2020-02" db="EMBL/GenBank/DDBJ databases">
        <authorList>
            <person name="Gilchrist C.L.M."/>
            <person name="Chooi Y.-H."/>
        </authorList>
    </citation>
    <scope>NUCLEOTIDE SEQUENCE</scope>
    <source>
        <strain evidence="3">MST-FP2251</strain>
    </source>
</reference>
<keyword evidence="4" id="KW-1185">Reference proteome</keyword>
<evidence type="ECO:0000256" key="1">
    <source>
        <dbReference type="SAM" id="MobiDB-lite"/>
    </source>
</evidence>